<proteinExistence type="predicted"/>
<dbReference type="RefSeq" id="WP_270006345.1">
    <property type="nucleotide sequence ID" value="NZ_JAPCID010000013.1"/>
</dbReference>
<evidence type="ECO:0000313" key="1">
    <source>
        <dbReference type="EMBL" id="MDA0138086.1"/>
    </source>
</evidence>
<keyword evidence="2" id="KW-1185">Reference proteome</keyword>
<organism evidence="1 2">
    <name type="scientific">Solirubrobacter deserti</name>
    <dbReference type="NCBI Taxonomy" id="2282478"/>
    <lineage>
        <taxon>Bacteria</taxon>
        <taxon>Bacillati</taxon>
        <taxon>Actinomycetota</taxon>
        <taxon>Thermoleophilia</taxon>
        <taxon>Solirubrobacterales</taxon>
        <taxon>Solirubrobacteraceae</taxon>
        <taxon>Solirubrobacter</taxon>
    </lineage>
</organism>
<evidence type="ECO:0000313" key="2">
    <source>
        <dbReference type="Proteomes" id="UP001147700"/>
    </source>
</evidence>
<gene>
    <name evidence="1" type="ORF">OJ962_11285</name>
</gene>
<reference evidence="1" key="1">
    <citation type="submission" date="2022-10" db="EMBL/GenBank/DDBJ databases">
        <title>The WGS of Solirubrobacter sp. CPCC 204708.</title>
        <authorList>
            <person name="Jiang Z."/>
        </authorList>
    </citation>
    <scope>NUCLEOTIDE SEQUENCE</scope>
    <source>
        <strain evidence="1">CPCC 204708</strain>
    </source>
</reference>
<sequence>MVSSNLEYVGRSPEARGITEGKFDTVRGKDILVITGRFGFKTYDVEDPAKPKLLDEFLPPELAANGYWQNEDMELDTKRKLIIGALDPRHTEIDQSQCPAGGGVALAGCKSGFYVISYANPAEMRQIGDFVELPSGHTSSCIQGCKYIWTGGPARSTPPARLPSGEIRPRVVNPEQAWLGPILGPLDPTPWNYTRDVGDGRPIWVTDLTNPYRPEVSDQPVDIWRNDGYTDYSHDVDEDDEGIAWVSGRGGIRGYATSGYHRDPYTNQYRRATPFEPVLVGGGGVAGTAQPVMLMHNSGRPTDGSVRAAGVKRGNVLVGTEEDFTQPCQNSGKIVLSDLTDSWGGEGAQQSRLDKPYRMKALDTFHPFIDSPETSTGPTGCSAHYFEIEGPLLGAGWYAQGTRLIDISDARDVRQVGYFRVASTTANESSNTWDIAFRSDRRKGDLVYVFDMNRGVEVLRLKKGGAYAAASMKKVTAPNLPSNAASPEPVSSLAVDGTGLVCPLFEY</sequence>
<accession>A0ABT4RHS8</accession>
<name>A0ABT4RHS8_9ACTN</name>
<dbReference type="EMBL" id="JAPCID010000013">
    <property type="protein sequence ID" value="MDA0138086.1"/>
    <property type="molecule type" value="Genomic_DNA"/>
</dbReference>
<protein>
    <submittedName>
        <fullName evidence="1">Uncharacterized protein</fullName>
    </submittedName>
</protein>
<dbReference type="Proteomes" id="UP001147700">
    <property type="component" value="Unassembled WGS sequence"/>
</dbReference>
<comment type="caution">
    <text evidence="1">The sequence shown here is derived from an EMBL/GenBank/DDBJ whole genome shotgun (WGS) entry which is preliminary data.</text>
</comment>